<evidence type="ECO:0000256" key="1">
    <source>
        <dbReference type="ARBA" id="ARBA00004382"/>
    </source>
</evidence>
<dbReference type="PROSITE" id="PS01096">
    <property type="entry name" value="PPIC_PPIASE_1"/>
    <property type="match status" value="1"/>
</dbReference>
<evidence type="ECO:0000256" key="8">
    <source>
        <dbReference type="ARBA" id="ARBA00038408"/>
    </source>
</evidence>
<dbReference type="PANTHER" id="PTHR47529:SF1">
    <property type="entry name" value="PERIPLASMIC CHAPERONE PPID"/>
    <property type="match status" value="1"/>
</dbReference>
<dbReference type="Gene3D" id="3.10.50.40">
    <property type="match status" value="1"/>
</dbReference>
<keyword evidence="5 12" id="KW-1133">Transmembrane helix</keyword>
<evidence type="ECO:0000313" key="14">
    <source>
        <dbReference type="EMBL" id="AKD57314.1"/>
    </source>
</evidence>
<dbReference type="SUPFAM" id="SSF54534">
    <property type="entry name" value="FKBP-like"/>
    <property type="match status" value="1"/>
</dbReference>
<evidence type="ECO:0000259" key="13">
    <source>
        <dbReference type="PROSITE" id="PS50198"/>
    </source>
</evidence>
<dbReference type="Proteomes" id="UP000033054">
    <property type="component" value="Chromosome"/>
</dbReference>
<keyword evidence="11" id="KW-0697">Rotamase</keyword>
<dbReference type="InterPro" id="IPR046357">
    <property type="entry name" value="PPIase_dom_sf"/>
</dbReference>
<dbReference type="InterPro" id="IPR000297">
    <property type="entry name" value="PPIase_PpiC"/>
</dbReference>
<evidence type="ECO:0000256" key="9">
    <source>
        <dbReference type="ARBA" id="ARBA00040743"/>
    </source>
</evidence>
<gene>
    <name evidence="14" type="ORF">SD10_22895</name>
</gene>
<evidence type="ECO:0000313" key="15">
    <source>
        <dbReference type="Proteomes" id="UP000033054"/>
    </source>
</evidence>
<dbReference type="RefSeq" id="WP_046577048.1">
    <property type="nucleotide sequence ID" value="NZ_CP010429.1"/>
</dbReference>
<keyword evidence="2" id="KW-1003">Cell membrane</keyword>
<evidence type="ECO:0000256" key="11">
    <source>
        <dbReference type="PROSITE-ProRule" id="PRU00278"/>
    </source>
</evidence>
<sequence>MSVINKIRERSGLAVGIIAVSLILFIVGGDLLGGRSLLFGGNQQEVGEIAGQSIDYQEFNAKVDELRAQFEQQSGRAPVEQDLAQIREQAWNQMLFDIAYQKEFDKLGLTVSSEELVDMVQGNNISPAVRQAFTNPQTGVFDKSSIISYLKGLKNLPAQQQAAWASFEKNLASNRLRDKYEGLMRLSVFATTAEAQKEYQAQNSKANVKMLFVPYYTINDTTVKVTDAQLQDYLSKHKDEYPGTDSRSIQYVTFSVAPSKEDSAALYSQIKSLARGLGAATNDSSFAQQNSDVRVPLYLTAGEMPEQLRAAIPTFSPGGIYGPFREGNTYFIYKYSGTKKDTNFTARASHILIQTKGLADSAKADARRRAEGILKQIQGGASFEALAQTNSDDGSRSVGGDLGYFKNNGQMVKPFETAVFGAASAGLIPRLVETEFGYHIIKVTQPKTNVLYRIAAIGKSITPSQTTRDEALRKADQFASDVNSKEAFDAKVKEDKSLVVATADRIPEGANQINALTGSEVRQIVRWAFNDKTDINSVSEPFEVGDQYVIAVLTNKTSKDKVEVNDYRNELTAKVRNELKAEQIITKLGNTSGTLESMAQKFGAGALVEVVDDVNLATGFLRSAGVDPVALGKAFGLKPGKHSKPFAGEGGVLVMETLTLTPAPAVADYAMYKTQIQQNNTSRIGFYINEAIKEAAKVEDRRAKFY</sequence>
<protein>
    <recommendedName>
        <fullName evidence="9">Periplasmic chaperone PpiD</fullName>
    </recommendedName>
    <alternativeName>
        <fullName evidence="10">Periplasmic folding chaperone</fullName>
    </alternativeName>
</protein>
<dbReference type="PATRIC" id="fig|1379870.5.peg.4957"/>
<evidence type="ECO:0000256" key="12">
    <source>
        <dbReference type="SAM" id="Phobius"/>
    </source>
</evidence>
<accession>A0A0E3ZXW0</accession>
<feature type="transmembrane region" description="Helical" evidence="12">
    <location>
        <begin position="12"/>
        <end position="33"/>
    </location>
</feature>
<name>A0A0E3ZXW0_9BACT</name>
<evidence type="ECO:0000256" key="10">
    <source>
        <dbReference type="ARBA" id="ARBA00042775"/>
    </source>
</evidence>
<keyword evidence="3" id="KW-0997">Cell inner membrane</keyword>
<dbReference type="EMBL" id="CP010429">
    <property type="protein sequence ID" value="AKD57314.1"/>
    <property type="molecule type" value="Genomic_DNA"/>
</dbReference>
<evidence type="ECO:0000256" key="5">
    <source>
        <dbReference type="ARBA" id="ARBA00022989"/>
    </source>
</evidence>
<dbReference type="KEGG" id="srd:SD10_22895"/>
<dbReference type="PROSITE" id="PS50198">
    <property type="entry name" value="PPIC_PPIASE_2"/>
    <property type="match status" value="1"/>
</dbReference>
<evidence type="ECO:0000256" key="7">
    <source>
        <dbReference type="ARBA" id="ARBA00023186"/>
    </source>
</evidence>
<comment type="similarity">
    <text evidence="8">Belongs to the PpiD chaperone family.</text>
</comment>
<dbReference type="GO" id="GO:0005886">
    <property type="term" value="C:plasma membrane"/>
    <property type="evidence" value="ECO:0007669"/>
    <property type="project" value="UniProtKB-SubCell"/>
</dbReference>
<dbReference type="STRING" id="1379870.SD10_22895"/>
<reference evidence="14 15" key="1">
    <citation type="journal article" date="2014" name="Curr. Microbiol.">
        <title>Spirosoma radiotolerans sp. nov., a gamma-radiation-resistant bacterium isolated from gamma ray-irradiated soil.</title>
        <authorList>
            <person name="Lee J.J."/>
            <person name="Srinivasan S."/>
            <person name="Lim S."/>
            <person name="Joe M."/>
            <person name="Im S."/>
            <person name="Bae S.I."/>
            <person name="Park K.R."/>
            <person name="Han J.H."/>
            <person name="Park S.H."/>
            <person name="Joo B.M."/>
            <person name="Park S.J."/>
            <person name="Kim M.K."/>
        </authorList>
    </citation>
    <scope>NUCLEOTIDE SEQUENCE [LARGE SCALE GENOMIC DNA]</scope>
    <source>
        <strain evidence="14 15">DG5A</strain>
    </source>
</reference>
<keyword evidence="6 12" id="KW-0472">Membrane</keyword>
<dbReference type="GO" id="GO:0003755">
    <property type="term" value="F:peptidyl-prolyl cis-trans isomerase activity"/>
    <property type="evidence" value="ECO:0007669"/>
    <property type="project" value="UniProtKB-KW"/>
</dbReference>
<keyword evidence="7" id="KW-0143">Chaperone</keyword>
<dbReference type="PANTHER" id="PTHR47529">
    <property type="entry name" value="PEPTIDYL-PROLYL CIS-TRANS ISOMERASE D"/>
    <property type="match status" value="1"/>
</dbReference>
<keyword evidence="11 14" id="KW-0413">Isomerase</keyword>
<dbReference type="InterPro" id="IPR023058">
    <property type="entry name" value="PPIase_PpiC_CS"/>
</dbReference>
<dbReference type="OrthoDB" id="9812372at2"/>
<dbReference type="Pfam" id="PF13616">
    <property type="entry name" value="Rotamase_3"/>
    <property type="match status" value="1"/>
</dbReference>
<dbReference type="Pfam" id="PF13623">
    <property type="entry name" value="SurA_N_2"/>
    <property type="match status" value="1"/>
</dbReference>
<dbReference type="InterPro" id="IPR027304">
    <property type="entry name" value="Trigger_fact/SurA_dom_sf"/>
</dbReference>
<evidence type="ECO:0000256" key="6">
    <source>
        <dbReference type="ARBA" id="ARBA00023136"/>
    </source>
</evidence>
<comment type="subcellular location">
    <subcellularLocation>
        <location evidence="1">Cell inner membrane</location>
        <topology evidence="1">Single-pass type II membrane protein</topology>
        <orientation evidence="1">Periplasmic side</orientation>
    </subcellularLocation>
</comment>
<organism evidence="14 15">
    <name type="scientific">Spirosoma radiotolerans</name>
    <dbReference type="NCBI Taxonomy" id="1379870"/>
    <lineage>
        <taxon>Bacteria</taxon>
        <taxon>Pseudomonadati</taxon>
        <taxon>Bacteroidota</taxon>
        <taxon>Cytophagia</taxon>
        <taxon>Cytophagales</taxon>
        <taxon>Cytophagaceae</taxon>
        <taxon>Spirosoma</taxon>
    </lineage>
</organism>
<keyword evidence="4 12" id="KW-0812">Transmembrane</keyword>
<dbReference type="AlphaFoldDB" id="A0A0E3ZXW0"/>
<dbReference type="SUPFAM" id="SSF109998">
    <property type="entry name" value="Triger factor/SurA peptide-binding domain-like"/>
    <property type="match status" value="1"/>
</dbReference>
<keyword evidence="15" id="KW-1185">Reference proteome</keyword>
<dbReference type="InterPro" id="IPR052029">
    <property type="entry name" value="PpiD_chaperone"/>
</dbReference>
<proteinExistence type="inferred from homology"/>
<evidence type="ECO:0000256" key="4">
    <source>
        <dbReference type="ARBA" id="ARBA00022692"/>
    </source>
</evidence>
<evidence type="ECO:0000256" key="3">
    <source>
        <dbReference type="ARBA" id="ARBA00022519"/>
    </source>
</evidence>
<feature type="domain" description="PpiC" evidence="13">
    <location>
        <begin position="343"/>
        <end position="445"/>
    </location>
</feature>
<evidence type="ECO:0000256" key="2">
    <source>
        <dbReference type="ARBA" id="ARBA00022475"/>
    </source>
</evidence>
<dbReference type="HOGENOM" id="CLU_023843_0_1_10"/>